<feature type="compositionally biased region" description="Polar residues" evidence="5">
    <location>
        <begin position="156"/>
        <end position="195"/>
    </location>
</feature>
<evidence type="ECO:0000256" key="1">
    <source>
        <dbReference type="ARBA" id="ARBA00004141"/>
    </source>
</evidence>
<evidence type="ECO:0000256" key="3">
    <source>
        <dbReference type="ARBA" id="ARBA00022989"/>
    </source>
</evidence>
<keyword evidence="9" id="KW-1185">Reference proteome</keyword>
<evidence type="ECO:0000259" key="7">
    <source>
        <dbReference type="Pfam" id="PF01284"/>
    </source>
</evidence>
<dbReference type="Pfam" id="PF01284">
    <property type="entry name" value="MARVEL"/>
    <property type="match status" value="1"/>
</dbReference>
<comment type="subcellular location">
    <subcellularLocation>
        <location evidence="1">Membrane</location>
        <topology evidence="1">Multi-pass membrane protein</topology>
    </subcellularLocation>
</comment>
<sequence length="207" mass="22554">MVKVILILRALQFLLSLIVLALSAATIGLTVYGYVEVDAYSVFVAAFTCISILYFVMPKWHIKKLSDSLVVMCLELLNNVFWFTNFIALAAIRGPGSCTFYGYWSYYGTVKYTSNSCKTGKASIAFAALTWCTFLITSWFVVNAHLSGAAVPETQAEGSNSSNLAESDTTPANLESGQADQTLSNANNKTDNPTMTEPEKVYISGSQ</sequence>
<accession>A0A1E3PPL8</accession>
<proteinExistence type="predicted"/>
<dbReference type="AlphaFoldDB" id="A0A1E3PPL8"/>
<evidence type="ECO:0000256" key="6">
    <source>
        <dbReference type="SAM" id="Phobius"/>
    </source>
</evidence>
<dbReference type="Proteomes" id="UP000095009">
    <property type="component" value="Unassembled WGS sequence"/>
</dbReference>
<evidence type="ECO:0000313" key="8">
    <source>
        <dbReference type="EMBL" id="ODQ67376.1"/>
    </source>
</evidence>
<dbReference type="PANTHER" id="PTHR37451:SF1">
    <property type="entry name" value="MARVEL DOMAIN-CONTAINING PROTEIN"/>
    <property type="match status" value="1"/>
</dbReference>
<keyword evidence="4 6" id="KW-0472">Membrane</keyword>
<feature type="transmembrane region" description="Helical" evidence="6">
    <location>
        <begin position="122"/>
        <end position="142"/>
    </location>
</feature>
<name>A0A1E3PPL8_9ASCO</name>
<keyword evidence="3 6" id="KW-1133">Transmembrane helix</keyword>
<evidence type="ECO:0000313" key="9">
    <source>
        <dbReference type="Proteomes" id="UP000095009"/>
    </source>
</evidence>
<dbReference type="GO" id="GO:0016020">
    <property type="term" value="C:membrane"/>
    <property type="evidence" value="ECO:0007669"/>
    <property type="project" value="UniProtKB-SubCell"/>
</dbReference>
<organism evidence="8 9">
    <name type="scientific">Nadsonia fulvescens var. elongata DSM 6958</name>
    <dbReference type="NCBI Taxonomy" id="857566"/>
    <lineage>
        <taxon>Eukaryota</taxon>
        <taxon>Fungi</taxon>
        <taxon>Dikarya</taxon>
        <taxon>Ascomycota</taxon>
        <taxon>Saccharomycotina</taxon>
        <taxon>Dipodascomycetes</taxon>
        <taxon>Dipodascales</taxon>
        <taxon>Dipodascales incertae sedis</taxon>
        <taxon>Nadsonia</taxon>
    </lineage>
</organism>
<feature type="region of interest" description="Disordered" evidence="5">
    <location>
        <begin position="156"/>
        <end position="207"/>
    </location>
</feature>
<feature type="domain" description="MARVEL" evidence="7">
    <location>
        <begin position="5"/>
        <end position="140"/>
    </location>
</feature>
<evidence type="ECO:0000256" key="2">
    <source>
        <dbReference type="ARBA" id="ARBA00022692"/>
    </source>
</evidence>
<evidence type="ECO:0000256" key="5">
    <source>
        <dbReference type="SAM" id="MobiDB-lite"/>
    </source>
</evidence>
<keyword evidence="2 6" id="KW-0812">Transmembrane</keyword>
<reference evidence="8 9" key="1">
    <citation type="journal article" date="2016" name="Proc. Natl. Acad. Sci. U.S.A.">
        <title>Comparative genomics of biotechnologically important yeasts.</title>
        <authorList>
            <person name="Riley R."/>
            <person name="Haridas S."/>
            <person name="Wolfe K.H."/>
            <person name="Lopes M.R."/>
            <person name="Hittinger C.T."/>
            <person name="Goeker M."/>
            <person name="Salamov A.A."/>
            <person name="Wisecaver J.H."/>
            <person name="Long T.M."/>
            <person name="Calvey C.H."/>
            <person name="Aerts A.L."/>
            <person name="Barry K.W."/>
            <person name="Choi C."/>
            <person name="Clum A."/>
            <person name="Coughlan A.Y."/>
            <person name="Deshpande S."/>
            <person name="Douglass A.P."/>
            <person name="Hanson S.J."/>
            <person name="Klenk H.-P."/>
            <person name="LaButti K.M."/>
            <person name="Lapidus A."/>
            <person name="Lindquist E.A."/>
            <person name="Lipzen A.M."/>
            <person name="Meier-Kolthoff J.P."/>
            <person name="Ohm R.A."/>
            <person name="Otillar R.P."/>
            <person name="Pangilinan J.L."/>
            <person name="Peng Y."/>
            <person name="Rokas A."/>
            <person name="Rosa C.A."/>
            <person name="Scheuner C."/>
            <person name="Sibirny A.A."/>
            <person name="Slot J.C."/>
            <person name="Stielow J.B."/>
            <person name="Sun H."/>
            <person name="Kurtzman C.P."/>
            <person name="Blackwell M."/>
            <person name="Grigoriev I.V."/>
            <person name="Jeffries T.W."/>
        </authorList>
    </citation>
    <scope>NUCLEOTIDE SEQUENCE [LARGE SCALE GENOMIC DNA]</scope>
    <source>
        <strain evidence="8 9">DSM 6958</strain>
    </source>
</reference>
<feature type="transmembrane region" description="Helical" evidence="6">
    <location>
        <begin position="39"/>
        <end position="57"/>
    </location>
</feature>
<protein>
    <recommendedName>
        <fullName evidence="7">MARVEL domain-containing protein</fullName>
    </recommendedName>
</protein>
<dbReference type="InterPro" id="IPR008253">
    <property type="entry name" value="Marvel"/>
</dbReference>
<dbReference type="PANTHER" id="PTHR37451">
    <property type="entry name" value="MARVEL DOMAIN"/>
    <property type="match status" value="1"/>
</dbReference>
<dbReference type="EMBL" id="KV454407">
    <property type="protein sequence ID" value="ODQ67376.1"/>
    <property type="molecule type" value="Genomic_DNA"/>
</dbReference>
<evidence type="ECO:0000256" key="4">
    <source>
        <dbReference type="ARBA" id="ARBA00023136"/>
    </source>
</evidence>
<gene>
    <name evidence="8" type="ORF">NADFUDRAFT_45496</name>
</gene>
<dbReference type="STRING" id="857566.A0A1E3PPL8"/>
<dbReference type="OrthoDB" id="4090040at2759"/>